<keyword evidence="4" id="KW-0347">Helicase</keyword>
<dbReference type="CDD" id="cd18808">
    <property type="entry name" value="SF1_C_Upf1"/>
    <property type="match status" value="1"/>
</dbReference>
<feature type="domain" description="RNB" evidence="7">
    <location>
        <begin position="196"/>
        <end position="451"/>
    </location>
</feature>
<dbReference type="OrthoDB" id="6287246at2759"/>
<evidence type="ECO:0000259" key="7">
    <source>
        <dbReference type="SMART" id="SM00955"/>
    </source>
</evidence>
<dbReference type="InterPro" id="IPR027417">
    <property type="entry name" value="P-loop_NTPase"/>
</dbReference>
<dbReference type="GO" id="GO:0003723">
    <property type="term" value="F:RNA binding"/>
    <property type="evidence" value="ECO:0007669"/>
    <property type="project" value="InterPro"/>
</dbReference>
<comment type="similarity">
    <text evidence="1">Belongs to the DNA2/NAM7 helicase family.</text>
</comment>
<dbReference type="InterPro" id="IPR041679">
    <property type="entry name" value="DNA2/NAM7-like_C"/>
</dbReference>
<dbReference type="EMBL" id="PZQS01000010">
    <property type="protein sequence ID" value="PVD23129.1"/>
    <property type="molecule type" value="Genomic_DNA"/>
</dbReference>
<dbReference type="PROSITE" id="PS01175">
    <property type="entry name" value="RIBONUCLEASE_II"/>
    <property type="match status" value="1"/>
</dbReference>
<dbReference type="STRING" id="400727.A0A2T7NPN0"/>
<dbReference type="GO" id="GO:0043139">
    <property type="term" value="F:5'-3' DNA helicase activity"/>
    <property type="evidence" value="ECO:0007669"/>
    <property type="project" value="TreeGrafter"/>
</dbReference>
<dbReference type="SMART" id="SM00955">
    <property type="entry name" value="RNB"/>
    <property type="match status" value="1"/>
</dbReference>
<sequence length="1432" mass="161835">MDDEVVVEVLAEPGQIRELQAKEIPGQGTEADIEKMAHGRVVGMYPSRRVRFKDVEHPVLICTLDEIESHLMKPLCKTVPKIHVMNDKVKQKYPALTKHRLEIKQIVNGKVEFKRFLNVDPDRREQYVFKVAILSWRMQSIYPLGAILEACIGGRDFAGGLEVLTMQHNVPGLYTREVIQETQALQLEDLMSNRGRLDLTPRRVFTIDPPGSQDLDDALSIWKTKSGFVVGIHIADVASFVKVGTAIDEEAKRRAFTFYPGRRKPRPMFPEPLSHGVLSLLPGQERLALSVFFCFDKKGSLNMDEEPRVKKTIIKSTRQFSYDEIQKVIDGDQHVDVDQDTRKDVLDLHMIASQLREARIGKGGLFVPFEDPRLHDIDNVADSLQAHSLVEEFMHWMEMMETAEYKCSHGLNQPDHYHFGLDIEYYTHFTSPIRRYVDLHVHRLLHADLDGKAPDCKAEDVVRLCQHLNNVNARQKAFGRGCRALAIAEKLRTHPLVFRAFVDNVDSEQLTFCLPSLLCVSDRKQEIPFSMLGVSSQPEVFTDTVQKKDMATVRWGTRLYNERGTCPRELVVKRKNAEYEARVQKKSLAVPLDILMNSHQLIVTVGQREWAQMLTMLMDLSCTSSPDMPLIIDRSQSEVNYMSSENGDGTVSVRRVRFSMTFFPGQVVPVQMSAEPKKGLLKPRVELVQITPNASVCTQHISDPVGIEFGGKSAGSIGKEDEYKSNSTCPMDYLCIRCRVKCEEPTVSRVQQSYLKCVVDDHYTWIGHGGVIHVEHKNRQDADGGRLAVTFLLSRHSSVPPSQLLSSTGDPVTLEILPKSQVDRRAQEMLFQLEEEGNKLAQAIAYNKRIPQLDKDRRALGFQLEFQETNVPGVKLPRNNKPQHDAIVTALTNSVSLIQGPPGTGKTYTGIKLIYLFTQINRRLAEDGKGKKIVLFCGPSNKAVDLVARLLKLKFGNECPKMVRLYGSAIESKDYPIPRCDLQSSRGMRDLKSEPELQDVSLHHIIRESDKPYAEKIATFDKYFDKCRSDPENFKVTSKQIKAYKRLLHDASVEELAHHEVIFATCAVGGNSKLVKATKGSIFQVIIDECAMSPEPHSLVPIVANKAKQVVLIGDYKQLRPIITCQGAAELGLDQSLFERLYEKSSVPRVFLSTQYRMHPKICKFPSIEFYDGQLKTGIEVKLTHVLPIWPAKPKSSTKASDRIPHILVDVRGEEKTLTVSTDEGNERSKSNSAEADKVVNLYGLPEIPKNTEKIYSYTIKVLTQYNAQRHLLEEKLEQACKGHRGDLSLSRYDKNNITVGTVVSSQGGEWDYVVLSTVRSLPSYKIEPRPTLGWCRQNMGFITDQNQVNVALTRACHGLIIVGNAELLKCDPVWNRLVTKYEELGCVYQSADFPPPLPQQRPRVKSRRQPVASKEWQQVRSGQDRSTSSAR</sequence>
<dbReference type="Pfam" id="PF00773">
    <property type="entry name" value="RNB"/>
    <property type="match status" value="2"/>
</dbReference>
<dbReference type="PANTHER" id="PTHR43788:SF16">
    <property type="entry name" value="HELICASE WITH ZINC FINGER 2"/>
    <property type="match status" value="1"/>
</dbReference>
<feature type="compositionally biased region" description="Polar residues" evidence="6">
    <location>
        <begin position="1416"/>
        <end position="1432"/>
    </location>
</feature>
<dbReference type="InterPro" id="IPR041677">
    <property type="entry name" value="DNA2/NAM7_AAA_11"/>
</dbReference>
<proteinExistence type="inferred from homology"/>
<keyword evidence="5" id="KW-0067">ATP-binding</keyword>
<evidence type="ECO:0000256" key="6">
    <source>
        <dbReference type="SAM" id="MobiDB-lite"/>
    </source>
</evidence>
<dbReference type="Gene3D" id="3.40.50.300">
    <property type="entry name" value="P-loop containing nucleotide triphosphate hydrolases"/>
    <property type="match status" value="2"/>
</dbReference>
<organism evidence="8 9">
    <name type="scientific">Pomacea canaliculata</name>
    <name type="common">Golden apple snail</name>
    <dbReference type="NCBI Taxonomy" id="400727"/>
    <lineage>
        <taxon>Eukaryota</taxon>
        <taxon>Metazoa</taxon>
        <taxon>Spiralia</taxon>
        <taxon>Lophotrochozoa</taxon>
        <taxon>Mollusca</taxon>
        <taxon>Gastropoda</taxon>
        <taxon>Caenogastropoda</taxon>
        <taxon>Architaenioglossa</taxon>
        <taxon>Ampullarioidea</taxon>
        <taxon>Ampullariidae</taxon>
        <taxon>Pomacea</taxon>
    </lineage>
</organism>
<gene>
    <name evidence="8" type="ORF">C0Q70_16392</name>
</gene>
<dbReference type="GO" id="GO:0005524">
    <property type="term" value="F:ATP binding"/>
    <property type="evidence" value="ECO:0007669"/>
    <property type="project" value="UniProtKB-KW"/>
</dbReference>
<dbReference type="GO" id="GO:0016787">
    <property type="term" value="F:hydrolase activity"/>
    <property type="evidence" value="ECO:0007669"/>
    <property type="project" value="UniProtKB-KW"/>
</dbReference>
<dbReference type="SUPFAM" id="SSF52540">
    <property type="entry name" value="P-loop containing nucleoside triphosphate hydrolases"/>
    <property type="match status" value="1"/>
</dbReference>
<dbReference type="GO" id="GO:0004540">
    <property type="term" value="F:RNA nuclease activity"/>
    <property type="evidence" value="ECO:0007669"/>
    <property type="project" value="InterPro"/>
</dbReference>
<name>A0A2T7NPN0_POMCA</name>
<protein>
    <recommendedName>
        <fullName evidence="7">RNB domain-containing protein</fullName>
    </recommendedName>
</protein>
<keyword evidence="2" id="KW-0547">Nucleotide-binding</keyword>
<evidence type="ECO:0000256" key="4">
    <source>
        <dbReference type="ARBA" id="ARBA00022806"/>
    </source>
</evidence>
<dbReference type="Proteomes" id="UP000245119">
    <property type="component" value="Linkage Group LG10"/>
</dbReference>
<dbReference type="InterPro" id="IPR012340">
    <property type="entry name" value="NA-bd_OB-fold"/>
</dbReference>
<evidence type="ECO:0000256" key="3">
    <source>
        <dbReference type="ARBA" id="ARBA00022801"/>
    </source>
</evidence>
<comment type="caution">
    <text evidence="8">The sequence shown here is derived from an EMBL/GenBank/DDBJ whole genome shotgun (WGS) entry which is preliminary data.</text>
</comment>
<keyword evidence="3" id="KW-0378">Hydrolase</keyword>
<dbReference type="InterPro" id="IPR050534">
    <property type="entry name" value="Coronavir_polyprotein_1ab"/>
</dbReference>
<dbReference type="Pfam" id="PF13086">
    <property type="entry name" value="AAA_11"/>
    <property type="match status" value="1"/>
</dbReference>
<reference evidence="8 9" key="1">
    <citation type="submission" date="2018-04" db="EMBL/GenBank/DDBJ databases">
        <title>The genome of golden apple snail Pomacea canaliculata provides insight into stress tolerance and invasive adaptation.</title>
        <authorList>
            <person name="Liu C."/>
            <person name="Liu B."/>
            <person name="Ren Y."/>
            <person name="Zhang Y."/>
            <person name="Wang H."/>
            <person name="Li S."/>
            <person name="Jiang F."/>
            <person name="Yin L."/>
            <person name="Zhang G."/>
            <person name="Qian W."/>
            <person name="Fan W."/>
        </authorList>
    </citation>
    <scope>NUCLEOTIDE SEQUENCE [LARGE SCALE GENOMIC DNA]</scope>
    <source>
        <strain evidence="8">SZHN2017</strain>
        <tissue evidence="8">Muscle</tissue>
    </source>
</reference>
<dbReference type="InterPro" id="IPR022966">
    <property type="entry name" value="RNase_II/R_CS"/>
</dbReference>
<feature type="region of interest" description="Disordered" evidence="6">
    <location>
        <begin position="1397"/>
        <end position="1432"/>
    </location>
</feature>
<evidence type="ECO:0000313" key="9">
    <source>
        <dbReference type="Proteomes" id="UP000245119"/>
    </source>
</evidence>
<evidence type="ECO:0000256" key="1">
    <source>
        <dbReference type="ARBA" id="ARBA00007913"/>
    </source>
</evidence>
<dbReference type="PANTHER" id="PTHR43788">
    <property type="entry name" value="DNA2/NAM7 HELICASE FAMILY MEMBER"/>
    <property type="match status" value="1"/>
</dbReference>
<evidence type="ECO:0000313" key="8">
    <source>
        <dbReference type="EMBL" id="PVD23129.1"/>
    </source>
</evidence>
<dbReference type="Pfam" id="PF13087">
    <property type="entry name" value="AAA_12"/>
    <property type="match status" value="1"/>
</dbReference>
<dbReference type="SUPFAM" id="SSF50249">
    <property type="entry name" value="Nucleic acid-binding proteins"/>
    <property type="match status" value="1"/>
</dbReference>
<accession>A0A2T7NPN0</accession>
<dbReference type="InterPro" id="IPR001900">
    <property type="entry name" value="RNase_II/R"/>
</dbReference>
<keyword evidence="9" id="KW-1185">Reference proteome</keyword>
<dbReference type="InterPro" id="IPR047187">
    <property type="entry name" value="SF1_C_Upf1"/>
</dbReference>
<evidence type="ECO:0000256" key="5">
    <source>
        <dbReference type="ARBA" id="ARBA00022840"/>
    </source>
</evidence>
<evidence type="ECO:0000256" key="2">
    <source>
        <dbReference type="ARBA" id="ARBA00022741"/>
    </source>
</evidence>